<organism evidence="1 2">
    <name type="scientific">Afipia felis</name>
    <name type="common">Cat scratch disease bacillus</name>
    <dbReference type="NCBI Taxonomy" id="1035"/>
    <lineage>
        <taxon>Bacteria</taxon>
        <taxon>Pseudomonadati</taxon>
        <taxon>Pseudomonadota</taxon>
        <taxon>Alphaproteobacteria</taxon>
        <taxon>Hyphomicrobiales</taxon>
        <taxon>Nitrobacteraceae</taxon>
        <taxon>Afipia</taxon>
    </lineage>
</organism>
<proteinExistence type="predicted"/>
<dbReference type="EMBL" id="UIGB01000001">
    <property type="protein sequence ID" value="SUU86621.1"/>
    <property type="molecule type" value="Genomic_DNA"/>
</dbReference>
<name>A0A380WCF4_AFIFE</name>
<evidence type="ECO:0000313" key="1">
    <source>
        <dbReference type="EMBL" id="SUU86621.1"/>
    </source>
</evidence>
<protein>
    <submittedName>
        <fullName evidence="1">Uncharacterized protein</fullName>
    </submittedName>
</protein>
<reference evidence="1 2" key="1">
    <citation type="submission" date="2018-06" db="EMBL/GenBank/DDBJ databases">
        <authorList>
            <consortium name="Pathogen Informatics"/>
            <person name="Doyle S."/>
        </authorList>
    </citation>
    <scope>NUCLEOTIDE SEQUENCE [LARGE SCALE GENOMIC DNA]</scope>
    <source>
        <strain evidence="1 2">NCTC12722</strain>
    </source>
</reference>
<dbReference type="AlphaFoldDB" id="A0A380WCF4"/>
<accession>A0A380WCF4</accession>
<gene>
    <name evidence="1" type="ORF">NCTC12722_03851</name>
</gene>
<sequence>MIQNNSGRIILLQLKSRLFERPFVSAKRNSKMNCFTPTISGATQPSGRALSFDRICAEANT</sequence>
<evidence type="ECO:0000313" key="2">
    <source>
        <dbReference type="Proteomes" id="UP000254343"/>
    </source>
</evidence>
<dbReference type="Proteomes" id="UP000254343">
    <property type="component" value="Unassembled WGS sequence"/>
</dbReference>
<dbReference type="RefSeq" id="WP_002717444.1">
    <property type="nucleotide sequence ID" value="NZ_UFSI01000001.1"/>
</dbReference>